<dbReference type="GO" id="GO:0008173">
    <property type="term" value="F:RNA methyltransferase activity"/>
    <property type="evidence" value="ECO:0007669"/>
    <property type="project" value="InterPro"/>
</dbReference>
<evidence type="ECO:0000313" key="8">
    <source>
        <dbReference type="Proteomes" id="UP000485058"/>
    </source>
</evidence>
<keyword evidence="1 5" id="KW-0489">Methyltransferase</keyword>
<dbReference type="SUPFAM" id="SSF53335">
    <property type="entry name" value="S-adenosyl-L-methionine-dependent methyltransferases"/>
    <property type="match status" value="1"/>
</dbReference>
<sequence length="168" mass="17781">MLALEGCRELVISRKAAESVLRGAPVFVPGVLASSAGLKPDDLVAVTVAVELPGRVLDMCAAPGGKATLLAQLMGDQGTVVALDRTQAKCGVYTRKLLDTAVLLLRPGGRLVFSTCTISPWENEVSVRHVLDRYAGSMQLVAAEPRRFDPAGQQDSIGFFIAAFEKVA</sequence>
<dbReference type="AlphaFoldDB" id="A0A699Z463"/>
<dbReference type="EMBL" id="BLLF01000299">
    <property type="protein sequence ID" value="GFH10242.1"/>
    <property type="molecule type" value="Genomic_DNA"/>
</dbReference>
<dbReference type="PANTHER" id="PTHR22807:SF34">
    <property type="entry name" value="TRNA (CYTOSINE(72)-C(5))-METHYLTRANSFERASE NSUN6"/>
    <property type="match status" value="1"/>
</dbReference>
<dbReference type="InterPro" id="IPR015947">
    <property type="entry name" value="PUA-like_sf"/>
</dbReference>
<comment type="caution">
    <text evidence="5">Lacks conserved residue(s) required for the propagation of feature annotation.</text>
</comment>
<evidence type="ECO:0000256" key="3">
    <source>
        <dbReference type="ARBA" id="ARBA00022691"/>
    </source>
</evidence>
<dbReference type="GO" id="GO:0003723">
    <property type="term" value="F:RNA binding"/>
    <property type="evidence" value="ECO:0007669"/>
    <property type="project" value="UniProtKB-UniRule"/>
</dbReference>
<dbReference type="Pfam" id="PF01189">
    <property type="entry name" value="Methyltr_RsmB-F"/>
    <property type="match status" value="2"/>
</dbReference>
<proteinExistence type="inferred from homology"/>
<keyword evidence="4 5" id="KW-0694">RNA-binding</keyword>
<dbReference type="PROSITE" id="PS50890">
    <property type="entry name" value="PUA"/>
    <property type="match status" value="1"/>
</dbReference>
<dbReference type="Gene3D" id="3.40.50.150">
    <property type="entry name" value="Vaccinia Virus protein VP39"/>
    <property type="match status" value="2"/>
</dbReference>
<evidence type="ECO:0000256" key="1">
    <source>
        <dbReference type="ARBA" id="ARBA00022603"/>
    </source>
</evidence>
<dbReference type="SUPFAM" id="SSF88697">
    <property type="entry name" value="PUA domain-like"/>
    <property type="match status" value="1"/>
</dbReference>
<evidence type="ECO:0000259" key="6">
    <source>
        <dbReference type="PROSITE" id="PS51686"/>
    </source>
</evidence>
<reference evidence="7 8" key="1">
    <citation type="submission" date="2020-02" db="EMBL/GenBank/DDBJ databases">
        <title>Draft genome sequence of Haematococcus lacustris strain NIES-144.</title>
        <authorList>
            <person name="Morimoto D."/>
            <person name="Nakagawa S."/>
            <person name="Yoshida T."/>
            <person name="Sawayama S."/>
        </authorList>
    </citation>
    <scope>NUCLEOTIDE SEQUENCE [LARGE SCALE GENOMIC DNA]</scope>
    <source>
        <strain evidence="7 8">NIES-144</strain>
    </source>
</reference>
<feature type="domain" description="SAM-dependent MTase RsmB/NOP-type" evidence="6">
    <location>
        <begin position="1"/>
        <end position="167"/>
    </location>
</feature>
<dbReference type="PROSITE" id="PS51686">
    <property type="entry name" value="SAM_MT_RSMB_NOP"/>
    <property type="match status" value="1"/>
</dbReference>
<protein>
    <submittedName>
        <fullName evidence="7">SAM_MT_RSMB_NOP domain-containing protein</fullName>
    </submittedName>
</protein>
<feature type="active site" description="Nucleophile" evidence="5">
    <location>
        <position position="116"/>
    </location>
</feature>
<evidence type="ECO:0000256" key="4">
    <source>
        <dbReference type="ARBA" id="ARBA00022884"/>
    </source>
</evidence>
<dbReference type="Proteomes" id="UP000485058">
    <property type="component" value="Unassembled WGS sequence"/>
</dbReference>
<dbReference type="InterPro" id="IPR029063">
    <property type="entry name" value="SAM-dependent_MTases_sf"/>
</dbReference>
<dbReference type="InterPro" id="IPR023267">
    <property type="entry name" value="RCMT"/>
</dbReference>
<accession>A0A699Z463</accession>
<comment type="caution">
    <text evidence="7">The sequence shown here is derived from an EMBL/GenBank/DDBJ whole genome shotgun (WGS) entry which is preliminary data.</text>
</comment>
<dbReference type="PANTHER" id="PTHR22807">
    <property type="entry name" value="NOP2 YEAST -RELATED NOL1/NOP2/FMU SUN DOMAIN-CONTAINING"/>
    <property type="match status" value="1"/>
</dbReference>
<evidence type="ECO:0000256" key="5">
    <source>
        <dbReference type="PROSITE-ProRule" id="PRU01023"/>
    </source>
</evidence>
<organism evidence="7 8">
    <name type="scientific">Haematococcus lacustris</name>
    <name type="common">Green alga</name>
    <name type="synonym">Haematococcus pluvialis</name>
    <dbReference type="NCBI Taxonomy" id="44745"/>
    <lineage>
        <taxon>Eukaryota</taxon>
        <taxon>Viridiplantae</taxon>
        <taxon>Chlorophyta</taxon>
        <taxon>core chlorophytes</taxon>
        <taxon>Chlorophyceae</taxon>
        <taxon>CS clade</taxon>
        <taxon>Chlamydomonadales</taxon>
        <taxon>Haematococcaceae</taxon>
        <taxon>Haematococcus</taxon>
    </lineage>
</organism>
<comment type="similarity">
    <text evidence="5">Belongs to the class I-like SAM-binding methyltransferase superfamily. RsmB/NOP family.</text>
</comment>
<keyword evidence="2 5" id="KW-0808">Transferase</keyword>
<dbReference type="InterPro" id="IPR049560">
    <property type="entry name" value="MeTrfase_RsmB-F_NOP2_cat"/>
</dbReference>
<dbReference type="InterPro" id="IPR001678">
    <property type="entry name" value="MeTrfase_RsmB-F_NOP2_dom"/>
</dbReference>
<evidence type="ECO:0000313" key="7">
    <source>
        <dbReference type="EMBL" id="GFH10242.1"/>
    </source>
</evidence>
<keyword evidence="8" id="KW-1185">Reference proteome</keyword>
<gene>
    <name evidence="7" type="ORF">HaLaN_05520</name>
</gene>
<name>A0A699Z463_HAELA</name>
<keyword evidence="3 5" id="KW-0949">S-adenosyl-L-methionine</keyword>
<evidence type="ECO:0000256" key="2">
    <source>
        <dbReference type="ARBA" id="ARBA00022679"/>
    </source>
</evidence>
<dbReference type="GO" id="GO:0001510">
    <property type="term" value="P:RNA methylation"/>
    <property type="evidence" value="ECO:0007669"/>
    <property type="project" value="InterPro"/>
</dbReference>